<keyword evidence="13" id="KW-0472">Membrane</keyword>
<dbReference type="AlphaFoldDB" id="X4ZG27"/>
<dbReference type="InterPro" id="IPR003594">
    <property type="entry name" value="HATPase_dom"/>
</dbReference>
<organism evidence="17 18">
    <name type="scientific">Paenibacillus sabinae T27</name>
    <dbReference type="NCBI Taxonomy" id="1268072"/>
    <lineage>
        <taxon>Bacteria</taxon>
        <taxon>Bacillati</taxon>
        <taxon>Bacillota</taxon>
        <taxon>Bacilli</taxon>
        <taxon>Bacillales</taxon>
        <taxon>Paenibacillaceae</taxon>
        <taxon>Paenibacillus</taxon>
    </lineage>
</organism>
<feature type="domain" description="Histidine kinase" evidence="15">
    <location>
        <begin position="419"/>
        <end position="606"/>
    </location>
</feature>
<keyword evidence="9 17" id="KW-0418">Kinase</keyword>
<dbReference type="PATRIC" id="fig|1268072.3.peg.3703"/>
<dbReference type="InterPro" id="IPR005467">
    <property type="entry name" value="His_kinase_dom"/>
</dbReference>
<sequence length="624" mass="71579">MRKSLSGKLFASFLTVIVLSLSMVGFISYFQASEALDKSSEKSIAQVIRSASYQTDLYLQNYEKASDSILSYSQVKQFLDMDPEDNYSYYQYTNDIQKYLFRSLFILYPQINLMYVIGEHGKAISDDNSNQAYSLQFHPLERYRFLSNHTPDSGRIAILNTNVANEGDQNIITMVRRIRGASSYRPNGIVAIEFKAEDLARIWEPLDLGQGGFFFIMDEFGKLLYRPEGNENLPGLSADLIRNVFQHPNDSVVEKVDGKEYMFVSRKSDYSKWQLVVSMPVAELRKPISTIRTTTLVVGVLTLAGTLWLASRFGGSITKPILILKEGMRETEKGNWRRLETDGRQDELGGLMRSYNLMVTRLSEMIERVYEAELTTQKAALELQETRLERQQAEFQALQLQINPHFLYNTLETIKCYAVVQDSDEITEMVEAMAFMLRYSIQTNLEEITIANELRHVLSYMTILKHRIGREFEIDVVIPPALLLAKTVRLTLQPLIENIFQHAFSNGIEDRHYIRIDARVEGDRLYVLVEDNGSGMSRERLDELREKLNLNQLADTEGDSRYHRGGIGIMNVHRRIQMVFGEQYGLSVESKENEGTRMILSMPVERGKECFKNKTLLGGICNDN</sequence>
<protein>
    <recommendedName>
        <fullName evidence="3">histidine kinase</fullName>
        <ecNumber evidence="3">2.7.13.3</ecNumber>
    </recommendedName>
</protein>
<dbReference type="Pfam" id="PF00672">
    <property type="entry name" value="HAMP"/>
    <property type="match status" value="1"/>
</dbReference>
<dbReference type="CDD" id="cd18774">
    <property type="entry name" value="PDC2_HK_sensor"/>
    <property type="match status" value="1"/>
</dbReference>
<evidence type="ECO:0000256" key="3">
    <source>
        <dbReference type="ARBA" id="ARBA00012438"/>
    </source>
</evidence>
<dbReference type="InterPro" id="IPR050640">
    <property type="entry name" value="Bact_2-comp_sensor_kinase"/>
</dbReference>
<evidence type="ECO:0000256" key="5">
    <source>
        <dbReference type="ARBA" id="ARBA00022553"/>
    </source>
</evidence>
<evidence type="ECO:0000256" key="7">
    <source>
        <dbReference type="ARBA" id="ARBA00022692"/>
    </source>
</evidence>
<dbReference type="EMBL" id="CP004078">
    <property type="protein sequence ID" value="AHV98486.1"/>
    <property type="molecule type" value="Genomic_DNA"/>
</dbReference>
<dbReference type="SMART" id="SM00304">
    <property type="entry name" value="HAMP"/>
    <property type="match status" value="1"/>
</dbReference>
<dbReference type="Gene3D" id="3.30.450.20">
    <property type="entry name" value="PAS domain"/>
    <property type="match status" value="1"/>
</dbReference>
<evidence type="ECO:0000313" key="17">
    <source>
        <dbReference type="EMBL" id="AHV98486.1"/>
    </source>
</evidence>
<keyword evidence="14" id="KW-0175">Coiled coil</keyword>
<dbReference type="Pfam" id="PF02518">
    <property type="entry name" value="HATPase_c"/>
    <property type="match status" value="1"/>
</dbReference>
<name>X4ZG27_9BACL</name>
<comment type="subcellular location">
    <subcellularLocation>
        <location evidence="2">Cell membrane</location>
        <topology evidence="2">Multi-pass membrane protein</topology>
    </subcellularLocation>
</comment>
<keyword evidence="10" id="KW-0067">ATP-binding</keyword>
<dbReference type="PANTHER" id="PTHR34220">
    <property type="entry name" value="SENSOR HISTIDINE KINASE YPDA"/>
    <property type="match status" value="1"/>
</dbReference>
<comment type="catalytic activity">
    <reaction evidence="1">
        <text>ATP + protein L-histidine = ADP + protein N-phospho-L-histidine.</text>
        <dbReference type="EC" id="2.7.13.3"/>
    </reaction>
</comment>
<dbReference type="HOGENOM" id="CLU_020473_6_1_9"/>
<evidence type="ECO:0000259" key="15">
    <source>
        <dbReference type="PROSITE" id="PS50109"/>
    </source>
</evidence>
<keyword evidence="7" id="KW-0812">Transmembrane</keyword>
<evidence type="ECO:0000256" key="11">
    <source>
        <dbReference type="ARBA" id="ARBA00022989"/>
    </source>
</evidence>
<evidence type="ECO:0000256" key="14">
    <source>
        <dbReference type="SAM" id="Coils"/>
    </source>
</evidence>
<accession>X4ZG27</accession>
<feature type="coiled-coil region" evidence="14">
    <location>
        <begin position="371"/>
        <end position="403"/>
    </location>
</feature>
<dbReference type="GO" id="GO:0005524">
    <property type="term" value="F:ATP binding"/>
    <property type="evidence" value="ECO:0007669"/>
    <property type="project" value="UniProtKB-KW"/>
</dbReference>
<dbReference type="CDD" id="cd06225">
    <property type="entry name" value="HAMP"/>
    <property type="match status" value="1"/>
</dbReference>
<dbReference type="InterPro" id="IPR033479">
    <property type="entry name" value="dCache_1"/>
</dbReference>
<evidence type="ECO:0000256" key="12">
    <source>
        <dbReference type="ARBA" id="ARBA00023012"/>
    </source>
</evidence>
<keyword evidence="5" id="KW-0597">Phosphoprotein</keyword>
<keyword evidence="6" id="KW-0808">Transferase</keyword>
<evidence type="ECO:0000313" key="18">
    <source>
        <dbReference type="Proteomes" id="UP000019772"/>
    </source>
</evidence>
<dbReference type="KEGG" id="psab:PSAB_17960"/>
<dbReference type="InterPro" id="IPR036890">
    <property type="entry name" value="HATPase_C_sf"/>
</dbReference>
<dbReference type="STRING" id="1268072.PSAB_17960"/>
<dbReference type="CDD" id="cd18773">
    <property type="entry name" value="PDC1_HK_sensor"/>
    <property type="match status" value="1"/>
</dbReference>
<evidence type="ECO:0000259" key="16">
    <source>
        <dbReference type="PROSITE" id="PS50885"/>
    </source>
</evidence>
<dbReference type="SUPFAM" id="SSF55874">
    <property type="entry name" value="ATPase domain of HSP90 chaperone/DNA topoisomerase II/histidine kinase"/>
    <property type="match status" value="1"/>
</dbReference>
<dbReference type="Pfam" id="PF06580">
    <property type="entry name" value="His_kinase"/>
    <property type="match status" value="1"/>
</dbReference>
<dbReference type="EC" id="2.7.13.3" evidence="3"/>
<dbReference type="Proteomes" id="UP000019772">
    <property type="component" value="Chromosome"/>
</dbReference>
<dbReference type="InterPro" id="IPR010559">
    <property type="entry name" value="Sig_transdc_His_kin_internal"/>
</dbReference>
<keyword evidence="18" id="KW-1185">Reference proteome</keyword>
<dbReference type="SMART" id="SM00387">
    <property type="entry name" value="HATPase_c"/>
    <property type="match status" value="1"/>
</dbReference>
<keyword evidence="11" id="KW-1133">Transmembrane helix</keyword>
<dbReference type="Pfam" id="PF02743">
    <property type="entry name" value="dCache_1"/>
    <property type="match status" value="1"/>
</dbReference>
<proteinExistence type="predicted"/>
<evidence type="ECO:0000256" key="4">
    <source>
        <dbReference type="ARBA" id="ARBA00022475"/>
    </source>
</evidence>
<feature type="domain" description="HAMP" evidence="16">
    <location>
        <begin position="315"/>
        <end position="367"/>
    </location>
</feature>
<evidence type="ECO:0000256" key="6">
    <source>
        <dbReference type="ARBA" id="ARBA00022679"/>
    </source>
</evidence>
<dbReference type="Gene3D" id="6.10.340.10">
    <property type="match status" value="1"/>
</dbReference>
<keyword evidence="4" id="KW-1003">Cell membrane</keyword>
<dbReference type="PROSITE" id="PS50885">
    <property type="entry name" value="HAMP"/>
    <property type="match status" value="1"/>
</dbReference>
<dbReference type="eggNOG" id="COG2972">
    <property type="taxonomic scope" value="Bacteria"/>
</dbReference>
<dbReference type="Gene3D" id="3.30.565.10">
    <property type="entry name" value="Histidine kinase-like ATPase, C-terminal domain"/>
    <property type="match status" value="1"/>
</dbReference>
<dbReference type="GO" id="GO:0000155">
    <property type="term" value="F:phosphorelay sensor kinase activity"/>
    <property type="evidence" value="ECO:0007669"/>
    <property type="project" value="InterPro"/>
</dbReference>
<evidence type="ECO:0000256" key="8">
    <source>
        <dbReference type="ARBA" id="ARBA00022741"/>
    </source>
</evidence>
<gene>
    <name evidence="17" type="ORF">PSAB_17960</name>
</gene>
<keyword evidence="8" id="KW-0547">Nucleotide-binding</keyword>
<keyword evidence="12" id="KW-0902">Two-component regulatory system</keyword>
<evidence type="ECO:0000256" key="10">
    <source>
        <dbReference type="ARBA" id="ARBA00022840"/>
    </source>
</evidence>
<dbReference type="SUPFAM" id="SSF158472">
    <property type="entry name" value="HAMP domain-like"/>
    <property type="match status" value="1"/>
</dbReference>
<evidence type="ECO:0000256" key="9">
    <source>
        <dbReference type="ARBA" id="ARBA00022777"/>
    </source>
</evidence>
<reference evidence="17 18" key="1">
    <citation type="journal article" date="2014" name="PLoS Genet.">
        <title>Comparative Genomic Analysis of N2-Fixing and Non-N2-Fixing Paenibacillus spp.: Organization, Evolution and Expression of the Nitrogen Fixation Genes.</title>
        <authorList>
            <person name="Xie J.B."/>
            <person name="Du Z."/>
            <person name="Bai L."/>
            <person name="Tian C."/>
            <person name="Zhang Y."/>
            <person name="Xie J.Y."/>
            <person name="Wang T."/>
            <person name="Liu X."/>
            <person name="Chen X."/>
            <person name="Cheng Q."/>
            <person name="Chen S."/>
            <person name="Li J."/>
        </authorList>
    </citation>
    <scope>NUCLEOTIDE SEQUENCE [LARGE SCALE GENOMIC DNA]</scope>
    <source>
        <strain evidence="17 18">T27</strain>
    </source>
</reference>
<dbReference type="PANTHER" id="PTHR34220:SF7">
    <property type="entry name" value="SENSOR HISTIDINE KINASE YPDA"/>
    <property type="match status" value="1"/>
</dbReference>
<dbReference type="InterPro" id="IPR003660">
    <property type="entry name" value="HAMP_dom"/>
</dbReference>
<dbReference type="GO" id="GO:0005886">
    <property type="term" value="C:plasma membrane"/>
    <property type="evidence" value="ECO:0007669"/>
    <property type="project" value="UniProtKB-SubCell"/>
</dbReference>
<evidence type="ECO:0000256" key="2">
    <source>
        <dbReference type="ARBA" id="ARBA00004651"/>
    </source>
</evidence>
<evidence type="ECO:0000256" key="1">
    <source>
        <dbReference type="ARBA" id="ARBA00000085"/>
    </source>
</evidence>
<dbReference type="PROSITE" id="PS50109">
    <property type="entry name" value="HIS_KIN"/>
    <property type="match status" value="1"/>
</dbReference>
<evidence type="ECO:0000256" key="13">
    <source>
        <dbReference type="ARBA" id="ARBA00023136"/>
    </source>
</evidence>